<keyword evidence="8 9" id="KW-0482">Metalloprotease</keyword>
<dbReference type="PANTHER" id="PTHR28570:SF3">
    <property type="entry name" value="ASPARTYL AMINOPEPTIDASE"/>
    <property type="match status" value="1"/>
</dbReference>
<evidence type="ECO:0000256" key="1">
    <source>
        <dbReference type="ARBA" id="ARBA00001947"/>
    </source>
</evidence>
<dbReference type="GO" id="GO:0008270">
    <property type="term" value="F:zinc ion binding"/>
    <property type="evidence" value="ECO:0007669"/>
    <property type="project" value="InterPro"/>
</dbReference>
<dbReference type="GO" id="GO:0006508">
    <property type="term" value="P:proteolysis"/>
    <property type="evidence" value="ECO:0007669"/>
    <property type="project" value="UniProtKB-KW"/>
</dbReference>
<dbReference type="RefSeq" id="WP_013254041.1">
    <property type="nucleotide sequence ID" value="NC_014364.1"/>
</dbReference>
<keyword evidence="6 9" id="KW-0378">Hydrolase</keyword>
<keyword evidence="12" id="KW-1185">Reference proteome</keyword>
<dbReference type="HOGENOM" id="CLU_019532_2_0_12"/>
<dbReference type="eggNOG" id="COG1362">
    <property type="taxonomic scope" value="Bacteria"/>
</dbReference>
<dbReference type="SUPFAM" id="SSF53187">
    <property type="entry name" value="Zn-dependent exopeptidases"/>
    <property type="match status" value="1"/>
</dbReference>
<name>E1R542_SEDSS</name>
<dbReference type="EC" id="3.4.11.-" evidence="10"/>
<evidence type="ECO:0000313" key="11">
    <source>
        <dbReference type="EMBL" id="ADK80577.1"/>
    </source>
</evidence>
<dbReference type="InterPro" id="IPR001948">
    <property type="entry name" value="Peptidase_M18"/>
</dbReference>
<sequence length="416" mass="44570">MFSSKSFFHYIKKSPTSLHAAAASTDIVAGKGAVALRPEEPWSLEAGKIYHLQKRGLFAAFRPGKLPPWETGIALCAAHTDSPSLKLKFESGTRTSPFLRVPVELYGGAIVSSWLDRELSCSGLVVSADSNRLFTTDEPVAIIPNLAIHLNPKVNDGYAYQVQDELQALFPGIASLRELVSKHSGLPGDDILAADLFLHDHIAPSELGGVMVSERIDNLASCYAALSAFLDASALGAGWTMVLFSDAEEVGSTIDSGADSALPINLLRRIVAVSGGGEEEFQRTLARSFLVSADGAHAVHPNFSSKHDPDFAPRIGGGPVVKMNALYRYATNAESAGIFISLCNEAGISYQRLIGRSDMKSGSTVGSILSAALSINTVDVGIPMLAMHSIRECASFEDLEALYRVLLLFFRKAEEQ</sequence>
<evidence type="ECO:0000256" key="6">
    <source>
        <dbReference type="ARBA" id="ARBA00022801"/>
    </source>
</evidence>
<evidence type="ECO:0000256" key="4">
    <source>
        <dbReference type="ARBA" id="ARBA00022670"/>
    </source>
</evidence>
<keyword evidence="5 9" id="KW-0479">Metal-binding</keyword>
<dbReference type="GO" id="GO:0004177">
    <property type="term" value="F:aminopeptidase activity"/>
    <property type="evidence" value="ECO:0007669"/>
    <property type="project" value="UniProtKB-KW"/>
</dbReference>
<dbReference type="Pfam" id="PF02127">
    <property type="entry name" value="Peptidase_M18"/>
    <property type="match status" value="1"/>
</dbReference>
<dbReference type="KEGG" id="ssm:Spirs_1450"/>
<dbReference type="GO" id="GO:0008237">
    <property type="term" value="F:metallopeptidase activity"/>
    <property type="evidence" value="ECO:0007669"/>
    <property type="project" value="UniProtKB-KW"/>
</dbReference>
<evidence type="ECO:0000256" key="9">
    <source>
        <dbReference type="RuleBase" id="RU004386"/>
    </source>
</evidence>
<dbReference type="Gene3D" id="3.40.630.10">
    <property type="entry name" value="Zn peptidases"/>
    <property type="match status" value="1"/>
</dbReference>
<dbReference type="InterPro" id="IPR023358">
    <property type="entry name" value="Peptidase_M18_dom2"/>
</dbReference>
<comment type="cofactor">
    <cofactor evidence="1 10">
        <name>Zn(2+)</name>
        <dbReference type="ChEBI" id="CHEBI:29105"/>
    </cofactor>
</comment>
<dbReference type="PANTHER" id="PTHR28570">
    <property type="entry name" value="ASPARTYL AMINOPEPTIDASE"/>
    <property type="match status" value="1"/>
</dbReference>
<evidence type="ECO:0000256" key="7">
    <source>
        <dbReference type="ARBA" id="ARBA00022833"/>
    </source>
</evidence>
<dbReference type="OrthoDB" id="9764268at2"/>
<evidence type="ECO:0000256" key="2">
    <source>
        <dbReference type="ARBA" id="ARBA00008290"/>
    </source>
</evidence>
<dbReference type="Gene3D" id="2.30.250.10">
    <property type="entry name" value="Aminopeptidase i, Domain 2"/>
    <property type="match status" value="1"/>
</dbReference>
<evidence type="ECO:0000313" key="12">
    <source>
        <dbReference type="Proteomes" id="UP000002318"/>
    </source>
</evidence>
<evidence type="ECO:0000256" key="10">
    <source>
        <dbReference type="RuleBase" id="RU004387"/>
    </source>
</evidence>
<gene>
    <name evidence="11" type="ordered locus">Spirs_1450</name>
</gene>
<dbReference type="STRING" id="573413.Spirs_1450"/>
<dbReference type="GO" id="GO:0005737">
    <property type="term" value="C:cytoplasm"/>
    <property type="evidence" value="ECO:0007669"/>
    <property type="project" value="UniProtKB-ARBA"/>
</dbReference>
<evidence type="ECO:0000256" key="8">
    <source>
        <dbReference type="ARBA" id="ARBA00023049"/>
    </source>
</evidence>
<comment type="similarity">
    <text evidence="2 9">Belongs to the peptidase M18 family.</text>
</comment>
<protein>
    <recommendedName>
        <fullName evidence="10">M18 family aminopeptidase</fullName>
        <ecNumber evidence="10">3.4.11.-</ecNumber>
    </recommendedName>
</protein>
<keyword evidence="3 9" id="KW-0031">Aminopeptidase</keyword>
<dbReference type="NCBIfam" id="NF002759">
    <property type="entry name" value="PRK02813.1"/>
    <property type="match status" value="1"/>
</dbReference>
<proteinExistence type="inferred from homology"/>
<dbReference type="Proteomes" id="UP000002318">
    <property type="component" value="Chromosome"/>
</dbReference>
<dbReference type="SUPFAM" id="SSF101821">
    <property type="entry name" value="Aminopeptidase/glucanase lid domain"/>
    <property type="match status" value="1"/>
</dbReference>
<keyword evidence="4 9" id="KW-0645">Protease</keyword>
<organism evidence="11 12">
    <name type="scientific">Sediminispirochaeta smaragdinae (strain DSM 11293 / JCM 15392 / SEBR 4228)</name>
    <name type="common">Spirochaeta smaragdinae</name>
    <dbReference type="NCBI Taxonomy" id="573413"/>
    <lineage>
        <taxon>Bacteria</taxon>
        <taxon>Pseudomonadati</taxon>
        <taxon>Spirochaetota</taxon>
        <taxon>Spirochaetia</taxon>
        <taxon>Spirochaetales</taxon>
        <taxon>Spirochaetaceae</taxon>
        <taxon>Sediminispirochaeta</taxon>
    </lineage>
</organism>
<evidence type="ECO:0000256" key="3">
    <source>
        <dbReference type="ARBA" id="ARBA00022438"/>
    </source>
</evidence>
<dbReference type="EMBL" id="CP002116">
    <property type="protein sequence ID" value="ADK80577.1"/>
    <property type="molecule type" value="Genomic_DNA"/>
</dbReference>
<evidence type="ECO:0000256" key="5">
    <source>
        <dbReference type="ARBA" id="ARBA00022723"/>
    </source>
</evidence>
<dbReference type="PRINTS" id="PR00932">
    <property type="entry name" value="AMINO1PTASE"/>
</dbReference>
<dbReference type="AlphaFoldDB" id="E1R542"/>
<reference evidence="11 12" key="1">
    <citation type="journal article" date="2010" name="Stand. Genomic Sci.">
        <title>Complete genome sequence of Spirochaeta smaragdinae type strain (SEBR 4228).</title>
        <authorList>
            <person name="Mavromatis K."/>
            <person name="Yasawong M."/>
            <person name="Chertkov O."/>
            <person name="Lapidus A."/>
            <person name="Lucas S."/>
            <person name="Nolan M."/>
            <person name="Del Rio T.G."/>
            <person name="Tice H."/>
            <person name="Cheng J.F."/>
            <person name="Pitluck S."/>
            <person name="Liolios K."/>
            <person name="Ivanova N."/>
            <person name="Tapia R."/>
            <person name="Han C."/>
            <person name="Bruce D."/>
            <person name="Goodwin L."/>
            <person name="Pati A."/>
            <person name="Chen A."/>
            <person name="Palaniappan K."/>
            <person name="Land M."/>
            <person name="Hauser L."/>
            <person name="Chang Y.J."/>
            <person name="Jeffries C.D."/>
            <person name="Detter J.C."/>
            <person name="Rohde M."/>
            <person name="Brambilla E."/>
            <person name="Spring S."/>
            <person name="Goker M."/>
            <person name="Sikorski J."/>
            <person name="Woyke T."/>
            <person name="Bristow J."/>
            <person name="Eisen J.A."/>
            <person name="Markowitz V."/>
            <person name="Hugenholtz P."/>
            <person name="Klenk H.P."/>
            <person name="Kyrpides N.C."/>
        </authorList>
    </citation>
    <scope>NUCLEOTIDE SEQUENCE [LARGE SCALE GENOMIC DNA]</scope>
    <source>
        <strain evidence="12">DSM 11293 / JCM 15392 / SEBR 4228</strain>
    </source>
</reference>
<keyword evidence="7 9" id="KW-0862">Zinc</keyword>
<accession>E1R542</accession>